<dbReference type="Proteomes" id="UP000077315">
    <property type="component" value="Unassembled WGS sequence"/>
</dbReference>
<dbReference type="VEuPathDB" id="FungiDB:PHYBLDRAFT_150869"/>
<feature type="compositionally biased region" description="Basic and acidic residues" evidence="1">
    <location>
        <begin position="102"/>
        <end position="113"/>
    </location>
</feature>
<evidence type="ECO:0000313" key="3">
    <source>
        <dbReference type="Proteomes" id="UP000077315"/>
    </source>
</evidence>
<sequence length="113" mass="13162">MGYYLVDGIYPSYGNLVAAPKQATTIKEKYFCTQQEACRKDMKRAFAEDERGVHGLENLSPYHPEDIATISRDTDIDVFNALFERRREIRNKDSSLQLRQDPINHHWDIKGNE</sequence>
<feature type="region of interest" description="Disordered" evidence="1">
    <location>
        <begin position="93"/>
        <end position="113"/>
    </location>
</feature>
<dbReference type="RefSeq" id="XP_018286249.1">
    <property type="nucleotide sequence ID" value="XM_018432561.1"/>
</dbReference>
<name>A0A167KIY8_PHYB8</name>
<dbReference type="InParanoid" id="A0A167KIY8"/>
<accession>A0A167KIY8</accession>
<gene>
    <name evidence="2" type="ORF">PHYBLDRAFT_150869</name>
</gene>
<dbReference type="EMBL" id="KV440996">
    <property type="protein sequence ID" value="OAD68209.1"/>
    <property type="molecule type" value="Genomic_DNA"/>
</dbReference>
<dbReference type="InterPro" id="IPR006912">
    <property type="entry name" value="Harbinger_derived_prot"/>
</dbReference>
<proteinExistence type="predicted"/>
<organism evidence="2 3">
    <name type="scientific">Phycomyces blakesleeanus (strain ATCC 8743b / DSM 1359 / FGSC 10004 / NBRC 33097 / NRRL 1555)</name>
    <dbReference type="NCBI Taxonomy" id="763407"/>
    <lineage>
        <taxon>Eukaryota</taxon>
        <taxon>Fungi</taxon>
        <taxon>Fungi incertae sedis</taxon>
        <taxon>Mucoromycota</taxon>
        <taxon>Mucoromycotina</taxon>
        <taxon>Mucoromycetes</taxon>
        <taxon>Mucorales</taxon>
        <taxon>Phycomycetaceae</taxon>
        <taxon>Phycomyces</taxon>
    </lineage>
</organism>
<evidence type="ECO:0000313" key="2">
    <source>
        <dbReference type="EMBL" id="OAD68209.1"/>
    </source>
</evidence>
<evidence type="ECO:0000256" key="1">
    <source>
        <dbReference type="SAM" id="MobiDB-lite"/>
    </source>
</evidence>
<dbReference type="AlphaFoldDB" id="A0A167KIY8"/>
<protein>
    <submittedName>
        <fullName evidence="2">Uncharacterized protein</fullName>
    </submittedName>
</protein>
<dbReference type="Pfam" id="PF04827">
    <property type="entry name" value="Plant_tran"/>
    <property type="match status" value="1"/>
</dbReference>
<keyword evidence="3" id="KW-1185">Reference proteome</keyword>
<dbReference type="GeneID" id="28993467"/>
<reference evidence="3" key="1">
    <citation type="submission" date="2015-06" db="EMBL/GenBank/DDBJ databases">
        <title>Expansion of signal transduction pathways in fungi by whole-genome duplication.</title>
        <authorList>
            <consortium name="DOE Joint Genome Institute"/>
            <person name="Corrochano L.M."/>
            <person name="Kuo A."/>
            <person name="Marcet-Houben M."/>
            <person name="Polaino S."/>
            <person name="Salamov A."/>
            <person name="Villalobos J.M."/>
            <person name="Alvarez M.I."/>
            <person name="Avalos J."/>
            <person name="Benito E.P."/>
            <person name="Benoit I."/>
            <person name="Burger G."/>
            <person name="Camino L.P."/>
            <person name="Canovas D."/>
            <person name="Cerda-Olmedo E."/>
            <person name="Cheng J.-F."/>
            <person name="Dominguez A."/>
            <person name="Elias M."/>
            <person name="Eslava A.P."/>
            <person name="Glaser F."/>
            <person name="Grimwood J."/>
            <person name="Gutierrez G."/>
            <person name="Heitman J."/>
            <person name="Henrissat B."/>
            <person name="Iturriaga E.A."/>
            <person name="Lang B.F."/>
            <person name="Lavin J.L."/>
            <person name="Lee S."/>
            <person name="Li W."/>
            <person name="Lindquist E."/>
            <person name="Lopez-Garcia S."/>
            <person name="Luque E.M."/>
            <person name="Marcos A.T."/>
            <person name="Martin J."/>
            <person name="McCluskey K."/>
            <person name="Medina H.R."/>
            <person name="Miralles-Duran A."/>
            <person name="Miyazaki A."/>
            <person name="Munoz-Torres E."/>
            <person name="Oguiza J.A."/>
            <person name="Ohm R."/>
            <person name="Olmedo M."/>
            <person name="Orejas M."/>
            <person name="Ortiz-Castellanos L."/>
            <person name="Pisabarro A.G."/>
            <person name="Rodriguez-Romero J."/>
            <person name="Ruiz-Herrera J."/>
            <person name="Ruiz-Vazquez R."/>
            <person name="Sanz C."/>
            <person name="Schackwitz W."/>
            <person name="Schmutz J."/>
            <person name="Shahriari M."/>
            <person name="Shelest E."/>
            <person name="Silva-Franco F."/>
            <person name="Soanes D."/>
            <person name="Syed K."/>
            <person name="Tagua V.G."/>
            <person name="Talbot N.J."/>
            <person name="Thon M."/>
            <person name="De vries R.P."/>
            <person name="Wiebenga A."/>
            <person name="Yadav J.S."/>
            <person name="Braun E.L."/>
            <person name="Baker S."/>
            <person name="Garre V."/>
            <person name="Horwitz B."/>
            <person name="Torres-Martinez S."/>
            <person name="Idnurm A."/>
            <person name="Herrera-Estrella A."/>
            <person name="Gabaldon T."/>
            <person name="Grigoriev I.V."/>
        </authorList>
    </citation>
    <scope>NUCLEOTIDE SEQUENCE [LARGE SCALE GENOMIC DNA]</scope>
    <source>
        <strain evidence="3">NRRL 1555(-)</strain>
    </source>
</reference>